<evidence type="ECO:0000256" key="2">
    <source>
        <dbReference type="ARBA" id="ARBA00012135"/>
    </source>
</evidence>
<evidence type="ECO:0000313" key="5">
    <source>
        <dbReference type="Proteomes" id="UP000251889"/>
    </source>
</evidence>
<dbReference type="GO" id="GO:0009228">
    <property type="term" value="P:thiamine biosynthetic process"/>
    <property type="evidence" value="ECO:0007669"/>
    <property type="project" value="InterPro"/>
</dbReference>
<dbReference type="EMBL" id="QMFY01000013">
    <property type="protein sequence ID" value="RAV99013.1"/>
    <property type="molecule type" value="Genomic_DNA"/>
</dbReference>
<sequence>MQDARNYVMTVAGLDPSGGAGILADIKTFEQHRVYGLSVCTASTLQTADTFHAIRWTPLHEVLRDIDTLMEAYPINVVKTGIVPSFQYLSEIIHLIKKKNPTAKIVVDPVLRSSTGFTFVTPGEKTKLEKLLRLVYLLTPNAHEVQVLTEDVDSIRGAQQLSRYCNVLLKGGHLDDAHHFVDHLFIKGEAHAITGSNKKTSAKHGSGCVLSAAIAANLTRGLSLAQSCFEGKAYTEKFLSSNTSLLGYHYA</sequence>
<dbReference type="EC" id="2.7.1.49" evidence="2"/>
<dbReference type="InterPro" id="IPR029056">
    <property type="entry name" value="Ribokinase-like"/>
</dbReference>
<dbReference type="Pfam" id="PF08543">
    <property type="entry name" value="Phos_pyr_kin"/>
    <property type="match status" value="1"/>
</dbReference>
<dbReference type="RefSeq" id="WP_112748826.1">
    <property type="nucleotide sequence ID" value="NZ_QMFY01000013.1"/>
</dbReference>
<dbReference type="GO" id="GO:0008902">
    <property type="term" value="F:hydroxymethylpyrimidine kinase activity"/>
    <property type="evidence" value="ECO:0007669"/>
    <property type="project" value="UniProtKB-EC"/>
</dbReference>
<evidence type="ECO:0000256" key="1">
    <source>
        <dbReference type="ARBA" id="ARBA00004948"/>
    </source>
</evidence>
<gene>
    <name evidence="4" type="ORF">DQQ10_20675</name>
</gene>
<dbReference type="Gene3D" id="3.40.1190.20">
    <property type="match status" value="1"/>
</dbReference>
<evidence type="ECO:0000313" key="4">
    <source>
        <dbReference type="EMBL" id="RAV99013.1"/>
    </source>
</evidence>
<evidence type="ECO:0000259" key="3">
    <source>
        <dbReference type="Pfam" id="PF08543"/>
    </source>
</evidence>
<organism evidence="4 5">
    <name type="scientific">Pseudochryseolinea flava</name>
    <dbReference type="NCBI Taxonomy" id="2059302"/>
    <lineage>
        <taxon>Bacteria</taxon>
        <taxon>Pseudomonadati</taxon>
        <taxon>Bacteroidota</taxon>
        <taxon>Cytophagia</taxon>
        <taxon>Cytophagales</taxon>
        <taxon>Fulvivirgaceae</taxon>
        <taxon>Pseudochryseolinea</taxon>
    </lineage>
</organism>
<accession>A0A364XXN0</accession>
<feature type="domain" description="Pyridoxamine kinase/Phosphomethylpyrimidine kinase" evidence="3">
    <location>
        <begin position="15"/>
        <end position="245"/>
    </location>
</feature>
<dbReference type="PANTHER" id="PTHR20858">
    <property type="entry name" value="PHOSPHOMETHYLPYRIMIDINE KINASE"/>
    <property type="match status" value="1"/>
</dbReference>
<dbReference type="CDD" id="cd01169">
    <property type="entry name" value="HMPP_kinase"/>
    <property type="match status" value="1"/>
</dbReference>
<comment type="caution">
    <text evidence="4">The sequence shown here is derived from an EMBL/GenBank/DDBJ whole genome shotgun (WGS) entry which is preliminary data.</text>
</comment>
<dbReference type="AlphaFoldDB" id="A0A364XXN0"/>
<dbReference type="GO" id="GO:0005829">
    <property type="term" value="C:cytosol"/>
    <property type="evidence" value="ECO:0007669"/>
    <property type="project" value="TreeGrafter"/>
</dbReference>
<dbReference type="PANTHER" id="PTHR20858:SF17">
    <property type="entry name" value="HYDROXYMETHYLPYRIMIDINE_PHOSPHOMETHYLPYRIMIDINE KINASE THI20-RELATED"/>
    <property type="match status" value="1"/>
</dbReference>
<dbReference type="Proteomes" id="UP000251889">
    <property type="component" value="Unassembled WGS sequence"/>
</dbReference>
<proteinExistence type="predicted"/>
<name>A0A364XXN0_9BACT</name>
<reference evidence="4 5" key="1">
    <citation type="submission" date="2018-06" db="EMBL/GenBank/DDBJ databases">
        <title>Chryseolinea flavus sp. nov., a member of the phylum Bacteroidetes isolated from soil.</title>
        <authorList>
            <person name="Li Y."/>
            <person name="Wang J."/>
        </authorList>
    </citation>
    <scope>NUCLEOTIDE SEQUENCE [LARGE SCALE GENOMIC DNA]</scope>
    <source>
        <strain evidence="4 5">SDU1-6</strain>
    </source>
</reference>
<keyword evidence="4" id="KW-0418">Kinase</keyword>
<dbReference type="OrthoDB" id="9810880at2"/>
<dbReference type="InterPro" id="IPR004399">
    <property type="entry name" value="HMP/HMP-P_kinase_dom"/>
</dbReference>
<dbReference type="InterPro" id="IPR013749">
    <property type="entry name" value="PM/HMP-P_kinase-1"/>
</dbReference>
<keyword evidence="4" id="KW-0808">Transferase</keyword>
<keyword evidence="5" id="KW-1185">Reference proteome</keyword>
<dbReference type="SUPFAM" id="SSF53613">
    <property type="entry name" value="Ribokinase-like"/>
    <property type="match status" value="1"/>
</dbReference>
<comment type="pathway">
    <text evidence="1">Cofactor biosynthesis; thiamine diphosphate biosynthesis.</text>
</comment>
<dbReference type="GO" id="GO:0008972">
    <property type="term" value="F:phosphomethylpyrimidine kinase activity"/>
    <property type="evidence" value="ECO:0007669"/>
    <property type="project" value="InterPro"/>
</dbReference>
<protein>
    <recommendedName>
        <fullName evidence="2">hydroxymethylpyrimidine kinase</fullName>
        <ecNumber evidence="2">2.7.1.49</ecNumber>
    </recommendedName>
</protein>